<protein>
    <submittedName>
        <fullName evidence="1">Uncharacterized protein</fullName>
    </submittedName>
</protein>
<accession>A0A8J2T221</accession>
<keyword evidence="2" id="KW-1185">Reference proteome</keyword>
<dbReference type="EMBL" id="CAKKNE010000006">
    <property type="protein sequence ID" value="CAH0378451.1"/>
    <property type="molecule type" value="Genomic_DNA"/>
</dbReference>
<comment type="caution">
    <text evidence="1">The sequence shown here is derived from an EMBL/GenBank/DDBJ whole genome shotgun (WGS) entry which is preliminary data.</text>
</comment>
<dbReference type="Proteomes" id="UP000789595">
    <property type="component" value="Unassembled WGS sequence"/>
</dbReference>
<sequence length="207" mass="23519">MRVIIQSYNDVAAVREIGAMCNGAASVVVVEHGDARHEFPTLMRPNLGRDYGAFVYYIVQAYDELEGSYVFTSANLDKHDRRKRLRERLRPDYAPAPLASRPRRSGTVDATFECSFYQTRRGRRSLAPAAPRPFGKWFEAHVGSMHSFYQSGEYANGLVVTDARKLRSRPRRFWEGLLAQLSTDNAPEAGHYVEKASTYLFHPSRAQ</sequence>
<evidence type="ECO:0000313" key="1">
    <source>
        <dbReference type="EMBL" id="CAH0378451.1"/>
    </source>
</evidence>
<proteinExistence type="predicted"/>
<name>A0A8J2T221_9STRA</name>
<organism evidence="1 2">
    <name type="scientific">Pelagomonas calceolata</name>
    <dbReference type="NCBI Taxonomy" id="35677"/>
    <lineage>
        <taxon>Eukaryota</taxon>
        <taxon>Sar</taxon>
        <taxon>Stramenopiles</taxon>
        <taxon>Ochrophyta</taxon>
        <taxon>Pelagophyceae</taxon>
        <taxon>Pelagomonadales</taxon>
        <taxon>Pelagomonadaceae</taxon>
        <taxon>Pelagomonas</taxon>
    </lineage>
</organism>
<evidence type="ECO:0000313" key="2">
    <source>
        <dbReference type="Proteomes" id="UP000789595"/>
    </source>
</evidence>
<dbReference type="AlphaFoldDB" id="A0A8J2T221"/>
<gene>
    <name evidence="1" type="ORF">PECAL_6P00360</name>
</gene>
<reference evidence="1" key="1">
    <citation type="submission" date="2021-11" db="EMBL/GenBank/DDBJ databases">
        <authorList>
            <consortium name="Genoscope - CEA"/>
            <person name="William W."/>
        </authorList>
    </citation>
    <scope>NUCLEOTIDE SEQUENCE</scope>
</reference>